<dbReference type="GO" id="GO:0009271">
    <property type="term" value="P:phage shock"/>
    <property type="evidence" value="ECO:0007669"/>
    <property type="project" value="TreeGrafter"/>
</dbReference>
<dbReference type="InterPro" id="IPR007157">
    <property type="entry name" value="PspA_VIPP1"/>
</dbReference>
<reference evidence="3 4" key="1">
    <citation type="submission" date="2017-09" db="EMBL/GenBank/DDBJ databases">
        <authorList>
            <person name="Ehlers B."/>
            <person name="Leendertz F.H."/>
        </authorList>
    </citation>
    <scope>NUCLEOTIDE SEQUENCE [LARGE SCALE GENOMIC DNA]</scope>
    <source>
        <strain evidence="3 4">USBA 140</strain>
    </source>
</reference>
<protein>
    <submittedName>
        <fullName evidence="3">Phage shock protein A (PspA) family protein</fullName>
    </submittedName>
</protein>
<dbReference type="InterPro" id="IPR014319">
    <property type="entry name" value="Phageshock_PspA"/>
</dbReference>
<evidence type="ECO:0000313" key="4">
    <source>
        <dbReference type="Proteomes" id="UP000219621"/>
    </source>
</evidence>
<name>A0A286GYA9_9PROT</name>
<accession>A0A286GYA9</accession>
<dbReference type="Proteomes" id="UP000219621">
    <property type="component" value="Unassembled WGS sequence"/>
</dbReference>
<dbReference type="Pfam" id="PF04012">
    <property type="entry name" value="PspA_IM30"/>
    <property type="match status" value="1"/>
</dbReference>
<dbReference type="RefSeq" id="WP_097281057.1">
    <property type="nucleotide sequence ID" value="NZ_OCNJ01000011.1"/>
</dbReference>
<evidence type="ECO:0000313" key="3">
    <source>
        <dbReference type="EMBL" id="SOE00079.1"/>
    </source>
</evidence>
<keyword evidence="4" id="KW-1185">Reference proteome</keyword>
<evidence type="ECO:0000256" key="1">
    <source>
        <dbReference type="ARBA" id="ARBA00043985"/>
    </source>
</evidence>
<dbReference type="AlphaFoldDB" id="A0A286GYA9"/>
<organism evidence="3 4">
    <name type="scientific">Caenispirillum bisanense</name>
    <dbReference type="NCBI Taxonomy" id="414052"/>
    <lineage>
        <taxon>Bacteria</taxon>
        <taxon>Pseudomonadati</taxon>
        <taxon>Pseudomonadota</taxon>
        <taxon>Alphaproteobacteria</taxon>
        <taxon>Rhodospirillales</taxon>
        <taxon>Novispirillaceae</taxon>
        <taxon>Caenispirillum</taxon>
    </lineage>
</organism>
<dbReference type="GO" id="GO:0005829">
    <property type="term" value="C:cytosol"/>
    <property type="evidence" value="ECO:0007669"/>
    <property type="project" value="TreeGrafter"/>
</dbReference>
<proteinExistence type="inferred from homology"/>
<feature type="coiled-coil region" evidence="2">
    <location>
        <begin position="40"/>
        <end position="142"/>
    </location>
</feature>
<dbReference type="PANTHER" id="PTHR31088">
    <property type="entry name" value="MEMBRANE-ASSOCIATED PROTEIN VIPP1, CHLOROPLASTIC"/>
    <property type="match status" value="1"/>
</dbReference>
<dbReference type="PANTHER" id="PTHR31088:SF6">
    <property type="entry name" value="PHAGE SHOCK PROTEIN A"/>
    <property type="match status" value="1"/>
</dbReference>
<dbReference type="OrthoDB" id="9779630at2"/>
<comment type="similarity">
    <text evidence="1">Belongs to the PspA/Vipp/IM30 family.</text>
</comment>
<dbReference type="EMBL" id="OCNJ01000011">
    <property type="protein sequence ID" value="SOE00079.1"/>
    <property type="molecule type" value="Genomic_DNA"/>
</dbReference>
<evidence type="ECO:0000256" key="2">
    <source>
        <dbReference type="SAM" id="Coils"/>
    </source>
</evidence>
<gene>
    <name evidence="3" type="ORF">SAMN05421508_11171</name>
</gene>
<dbReference type="NCBIfam" id="TIGR02977">
    <property type="entry name" value="phageshock_pspA"/>
    <property type="match status" value="1"/>
</dbReference>
<sequence length="227" mass="25544">MSIFSRLSDIINSNINSMLERAKDPEKIIRLIIQEMEDTLVEVRSTAVRLIADKKELERKIGRLEAERDEWQRKAELALEKDREDLARGALAAKARAVETLKILHEEIAALDEALAKQNEDLAQLQAKLADAKAREKALATRHTVASSRLKMRGHIHDERITNAFARFEEVERSLDEIEGKVESYDLGRRRSLSEEFAELETDSAVEDELAQLKARVKGSAGGTTGA</sequence>
<keyword evidence="2" id="KW-0175">Coiled coil</keyword>